<sequence length="44" mass="5113">MKSLDSIIQDFGTSKEGGLTHRRPFLNLKETSGHINWYSRRTYA</sequence>
<comment type="caution">
    <text evidence="1">The sequence shown here is derived from an EMBL/GenBank/DDBJ whole genome shotgun (WGS) entry which is preliminary data.</text>
</comment>
<dbReference type="EMBL" id="JAVJIU010000002">
    <property type="protein sequence ID" value="MDR5590195.1"/>
    <property type="molecule type" value="Genomic_DNA"/>
</dbReference>
<name>A0ABU1EP78_9FLAO</name>
<gene>
    <name evidence="1" type="ORF">RE431_06065</name>
</gene>
<evidence type="ECO:0000313" key="1">
    <source>
        <dbReference type="EMBL" id="MDR5590195.1"/>
    </source>
</evidence>
<proteinExistence type="predicted"/>
<reference evidence="2" key="1">
    <citation type="submission" date="2023-07" db="EMBL/GenBank/DDBJ databases">
        <title>Christiangramia sp. SM2212., a novel bacterium of the family Flavobacteriaceae isolated from the sea sediment.</title>
        <authorList>
            <person name="Wang J."/>
            <person name="Zhang X."/>
        </authorList>
    </citation>
    <scope>NUCLEOTIDE SEQUENCE [LARGE SCALE GENOMIC DNA]</scope>
    <source>
        <strain evidence="2">SM2212</strain>
    </source>
</reference>
<dbReference type="Proteomes" id="UP001257234">
    <property type="component" value="Unassembled WGS sequence"/>
</dbReference>
<protein>
    <submittedName>
        <fullName evidence="1">Uncharacterized protein</fullName>
    </submittedName>
</protein>
<organism evidence="1 2">
    <name type="scientific">Christiangramia sediminicola</name>
    <dbReference type="NCBI Taxonomy" id="3073267"/>
    <lineage>
        <taxon>Bacteria</taxon>
        <taxon>Pseudomonadati</taxon>
        <taxon>Bacteroidota</taxon>
        <taxon>Flavobacteriia</taxon>
        <taxon>Flavobacteriales</taxon>
        <taxon>Flavobacteriaceae</taxon>
        <taxon>Christiangramia</taxon>
    </lineage>
</organism>
<keyword evidence="2" id="KW-1185">Reference proteome</keyword>
<accession>A0ABU1EP78</accession>
<dbReference type="RefSeq" id="WP_309561072.1">
    <property type="nucleotide sequence ID" value="NZ_JAVJIU010000002.1"/>
</dbReference>
<evidence type="ECO:0000313" key="2">
    <source>
        <dbReference type="Proteomes" id="UP001257234"/>
    </source>
</evidence>